<evidence type="ECO:0000256" key="2">
    <source>
        <dbReference type="SAM" id="SignalP"/>
    </source>
</evidence>
<evidence type="ECO:0000256" key="1">
    <source>
        <dbReference type="SAM" id="Phobius"/>
    </source>
</evidence>
<dbReference type="EMBL" id="LSDN01000011">
    <property type="protein sequence ID" value="KXB81314.1"/>
    <property type="molecule type" value="Genomic_DNA"/>
</dbReference>
<keyword evidence="1" id="KW-1133">Transmembrane helix</keyword>
<feature type="domain" description="T-Q ester bond containing" evidence="3">
    <location>
        <begin position="696"/>
        <end position="785"/>
    </location>
</feature>
<sequence length="949" mass="102669">MIQKVSKRLVLLAALMALALSVLVPLSAPKAESKKTGPGYFITARTGAAPKHWLGAHIDPQNPGKLVWCIELGPYAIGPGMTVSVETLDDAKGMTNYGGNDVNLDSIAQIAYLLNKYEKVNTADSRAALSMIMHFNLELNKASAKDEMYYVWSTLQSKYPGAAKLTRQYVAEARNSGVAGYQSVSHTGDNKTTGNVRNIGVKNSAGKLIAGVPFTAKLNGPAVFTSTGKNTYSGKTAAKPITLDWRATGNGKVGFNVGYTHRHTAKRLTGPKGLQRMIQGADPSVKNVPGGTWQVIYDFQPIATSKVEKPVVETGETTITDSLSAKADPKYANPNWLKDVKVKYEADVYYMGETLPTKGMKIPAGAKPVATTSLTFDAPGTQKATVNVDKPGFYTWVWKVVKKNQAAPDRIHADWTDGYALPDEFQSKKKTAKITSAKNIINVHADSDAKTFLNDWVKVADFPNNHTDFKGYGSVKADNGTIDQHLYCVPDKTKLAEGVTRSLKPVKSWTIPAKNGDYRIADYFPDAPGEHIQDIDCRGTLVFVSEFAGDDRVEPLRTSDMDPKESFRPDHPTIHTMATDKADGDKYLPIKGNVTITDKVKYTELAAGKEYTLKATLMDKATGKPFQDCGEVKANDYSKAIASQLDSFEAKLKKDSKASFDVKTALSGILPKVSEADLDKAIATLDKDKVAGLVKDGKFDYDEAGKVLSKLTLALDKPAEGKDCKPVTATKTFTPKHRNGVVEIDIPVRAELLKGKTTVVFEDVLREGKEPIVHHDINDRDQTVYSPDAKTTATDGKDGDKTVLGGRVHINDTVEYHSLKPGETYTLVGTMMDKATGKKVDCMGAKPVTFKADKSGNGKVNMAFYGNCSVAANSKWVVFEDIYTGKNPKGTHVVEHHDLDDIDQTVTVIKSGGAGLAVTGSTGLVALGASLMLVIAGGAVALYRRKMTM</sequence>
<evidence type="ECO:0000313" key="4">
    <source>
        <dbReference type="EMBL" id="KXB81314.1"/>
    </source>
</evidence>
<dbReference type="AlphaFoldDB" id="A0AB34X0S8"/>
<proteinExistence type="predicted"/>
<dbReference type="RefSeq" id="WP_060920225.1">
    <property type="nucleotide sequence ID" value="NZ_KQ960682.1"/>
</dbReference>
<dbReference type="Gene3D" id="2.60.40.3930">
    <property type="match status" value="2"/>
</dbReference>
<organism evidence="4 5">
    <name type="scientific">Varibaculum cambriense</name>
    <dbReference type="NCBI Taxonomy" id="184870"/>
    <lineage>
        <taxon>Bacteria</taxon>
        <taxon>Bacillati</taxon>
        <taxon>Actinomycetota</taxon>
        <taxon>Actinomycetes</taxon>
        <taxon>Actinomycetales</taxon>
        <taxon>Actinomycetaceae</taxon>
        <taxon>Varibaculum</taxon>
    </lineage>
</organism>
<keyword evidence="2" id="KW-0732">Signal</keyword>
<keyword evidence="1" id="KW-0472">Membrane</keyword>
<gene>
    <name evidence="4" type="ORF">HMPREF1862_00586</name>
</gene>
<feature type="transmembrane region" description="Helical" evidence="1">
    <location>
        <begin position="924"/>
        <end position="943"/>
    </location>
</feature>
<reference evidence="4 5" key="1">
    <citation type="submission" date="2016-01" db="EMBL/GenBank/DDBJ databases">
        <authorList>
            <person name="Mitreva M."/>
            <person name="Pepin K.H."/>
            <person name="Mihindukulasuriya K.A."/>
            <person name="Fulton R."/>
            <person name="Fronick C."/>
            <person name="O'Laughlin M."/>
            <person name="Miner T."/>
            <person name="Herter B."/>
            <person name="Rosa B.A."/>
            <person name="Cordes M."/>
            <person name="Tomlinson C."/>
            <person name="Wollam A."/>
            <person name="Palsikar V.B."/>
            <person name="Mardis E.R."/>
            <person name="Wilson R.K."/>
        </authorList>
    </citation>
    <scope>NUCLEOTIDE SEQUENCE [LARGE SCALE GENOMIC DNA]</scope>
    <source>
        <strain evidence="4 5">DNF00696</strain>
    </source>
</reference>
<keyword evidence="1" id="KW-0812">Transmembrane</keyword>
<dbReference type="Proteomes" id="UP000070572">
    <property type="component" value="Unassembled WGS sequence"/>
</dbReference>
<accession>A0AB34X0S8</accession>
<feature type="chain" id="PRO_5044287016" evidence="2">
    <location>
        <begin position="28"/>
        <end position="949"/>
    </location>
</feature>
<name>A0AB34X0S8_9ACTO</name>
<comment type="caution">
    <text evidence="4">The sequence shown here is derived from an EMBL/GenBank/DDBJ whole genome shotgun (WGS) entry which is preliminary data.</text>
</comment>
<dbReference type="InterPro" id="IPR041100">
    <property type="entry name" value="TQ"/>
</dbReference>
<dbReference type="NCBIfam" id="NF033903">
    <property type="entry name" value="VaFE_rpt"/>
    <property type="match status" value="3"/>
</dbReference>
<dbReference type="Pfam" id="PF18202">
    <property type="entry name" value="TQ"/>
    <property type="match status" value="3"/>
</dbReference>
<evidence type="ECO:0000313" key="5">
    <source>
        <dbReference type="Proteomes" id="UP000070572"/>
    </source>
</evidence>
<feature type="domain" description="T-Q ester bond containing" evidence="3">
    <location>
        <begin position="790"/>
        <end position="908"/>
    </location>
</feature>
<feature type="signal peptide" evidence="2">
    <location>
        <begin position="1"/>
        <end position="27"/>
    </location>
</feature>
<protein>
    <submittedName>
        <fullName evidence="4">LPXTG-motif protein cell wall anchor domain protein</fullName>
    </submittedName>
</protein>
<evidence type="ECO:0000259" key="3">
    <source>
        <dbReference type="Pfam" id="PF18202"/>
    </source>
</evidence>
<feature type="domain" description="T-Q ester bond containing" evidence="3">
    <location>
        <begin position="572"/>
        <end position="655"/>
    </location>
</feature>